<dbReference type="HOGENOM" id="CLU_127098_1_0_11"/>
<name>N6X119_9ACTO</name>
<dbReference type="EMBL" id="AQHZ01000024">
    <property type="protein sequence ID" value="ENO17496.1"/>
    <property type="molecule type" value="Genomic_DNA"/>
</dbReference>
<evidence type="ECO:0008006" key="3">
    <source>
        <dbReference type="Google" id="ProtNLM"/>
    </source>
</evidence>
<organism evidence="1 2">
    <name type="scientific">Schaalia cardiffensis F0333</name>
    <dbReference type="NCBI Taxonomy" id="888050"/>
    <lineage>
        <taxon>Bacteria</taxon>
        <taxon>Bacillati</taxon>
        <taxon>Actinomycetota</taxon>
        <taxon>Actinomycetes</taxon>
        <taxon>Actinomycetales</taxon>
        <taxon>Actinomycetaceae</taxon>
        <taxon>Schaalia</taxon>
    </lineage>
</organism>
<gene>
    <name evidence="1" type="ORF">HMPREF9004_1406</name>
</gene>
<dbReference type="Proteomes" id="UP000013015">
    <property type="component" value="Unassembled WGS sequence"/>
</dbReference>
<dbReference type="PATRIC" id="fig|888050.3.peg.1344"/>
<dbReference type="eggNOG" id="ENOG503385P">
    <property type="taxonomic scope" value="Bacteria"/>
</dbReference>
<evidence type="ECO:0000313" key="1">
    <source>
        <dbReference type="EMBL" id="ENO17496.1"/>
    </source>
</evidence>
<dbReference type="RefSeq" id="WP_005963688.1">
    <property type="nucleotide sequence ID" value="NZ_CP040505.1"/>
</dbReference>
<evidence type="ECO:0000313" key="2">
    <source>
        <dbReference type="Proteomes" id="UP000013015"/>
    </source>
</evidence>
<comment type="caution">
    <text evidence="1">The sequence shown here is derived from an EMBL/GenBank/DDBJ whole genome shotgun (WGS) entry which is preliminary data.</text>
</comment>
<reference evidence="1 2" key="1">
    <citation type="submission" date="2013-03" db="EMBL/GenBank/DDBJ databases">
        <title>Reference genome for the Human Microbiome Project.</title>
        <authorList>
            <person name="Aqrawi P."/>
            <person name="Ayvaz T."/>
            <person name="Bess C."/>
            <person name="Blankenburg K."/>
            <person name="Coyle M."/>
            <person name="Deng J."/>
            <person name="Forbes L."/>
            <person name="Fowler G."/>
            <person name="Francisco L."/>
            <person name="Fu Q."/>
            <person name="Gibbs R."/>
            <person name="Gross S."/>
            <person name="Gubbala S."/>
            <person name="Hale W."/>
            <person name="Hemphill L."/>
            <person name="Highlander S."/>
            <person name="Hirani K."/>
            <person name="Jackson L."/>
            <person name="Jakkamsetti A."/>
            <person name="Javaid M."/>
            <person name="Jayaseelan J.C."/>
            <person name="Jiang H."/>
            <person name="Joshi V."/>
            <person name="Korchina V."/>
            <person name="Kovar C."/>
            <person name="Lara F."/>
            <person name="Lee S."/>
            <person name="Liu Y."/>
            <person name="Mata R."/>
            <person name="Mathew T."/>
            <person name="Munidasa M."/>
            <person name="Muzny D."/>
            <person name="Nazareth L."/>
            <person name="Ngo R."/>
            <person name="Nguyen L."/>
            <person name="Nguyen N."/>
            <person name="Okwuonu G."/>
            <person name="Ongeri F."/>
            <person name="Palculict T."/>
            <person name="Patil S."/>
            <person name="Petrosino J."/>
            <person name="Pham C."/>
            <person name="Pham P."/>
            <person name="Pu L.-L."/>
            <person name="Qin X."/>
            <person name="Qu J."/>
            <person name="Reid J."/>
            <person name="Ross M."/>
            <person name="Ruth R."/>
            <person name="Saada N."/>
            <person name="San Lucas F."/>
            <person name="Santibanez J."/>
            <person name="Shang Y."/>
            <person name="Simmons D."/>
            <person name="Song X.-Z."/>
            <person name="Tang L.-Y."/>
            <person name="Thornton R."/>
            <person name="Warren J."/>
            <person name="Weissenberger G."/>
            <person name="Wilczek-Boney K."/>
            <person name="Worley K."/>
            <person name="Youmans B."/>
            <person name="Zhang J."/>
            <person name="Zhang L."/>
            <person name="Zhao Z."/>
            <person name="Zhou C."/>
            <person name="Zhu D."/>
            <person name="Zhu Y."/>
        </authorList>
    </citation>
    <scope>NUCLEOTIDE SEQUENCE [LARGE SCALE GENOMIC DNA]</scope>
    <source>
        <strain evidence="1 2">F0333</strain>
    </source>
</reference>
<dbReference type="AlphaFoldDB" id="N6X119"/>
<keyword evidence="2" id="KW-1185">Reference proteome</keyword>
<proteinExistence type="predicted"/>
<sequence length="126" mass="13910">MTTQIHATAERGNGWWVVTFSVDGTEFGTQAKRLDQINDMVADAASLMTGRPESDFIIDYEVTDARYVDLVNEYKIRAHEALEAEHEAASASRRAVAAMREDGLPLRDVASMMGISPQRVSQLAHA</sequence>
<protein>
    <recommendedName>
        <fullName evidence="3">HicB family toxin-antitoxin system</fullName>
    </recommendedName>
</protein>
<accession>N6X119</accession>